<protein>
    <submittedName>
        <fullName evidence="1">Dehydrogenase</fullName>
    </submittedName>
</protein>
<dbReference type="Proteomes" id="UP001515683">
    <property type="component" value="Unassembled WGS sequence"/>
</dbReference>
<gene>
    <name evidence="1" type="ORF">F3J40_20010</name>
</gene>
<dbReference type="PROSITE" id="PS51318">
    <property type="entry name" value="TAT"/>
    <property type="match status" value="1"/>
</dbReference>
<sequence length="188" mass="20251">MKQRITTNSTAASKNGTGSTRREFLLAAAGLTLSGALTALPGRAFAASVTSGRDALRDFIAVSHSVTEHQHLDVELGARFFTAFTESDAYFAERVGQLARLIQSGDSAEQLMDRARAAGLGDFLYAIVTAWYTGTIGNDYHGKLIAYKQALMYQPVSDGLIVPTYCGNGPLWWTQPLPDDNNSLISSL</sequence>
<accession>A0ABX0RET7</accession>
<dbReference type="EMBL" id="VWXF01000010">
    <property type="protein sequence ID" value="NIF23870.1"/>
    <property type="molecule type" value="Genomic_DNA"/>
</dbReference>
<dbReference type="InterPro" id="IPR006311">
    <property type="entry name" value="TAT_signal"/>
</dbReference>
<organism evidence="1 2">
    <name type="scientific">Candidatus Pantoea multigeneris</name>
    <dbReference type="NCBI Taxonomy" id="2608357"/>
    <lineage>
        <taxon>Bacteria</taxon>
        <taxon>Pseudomonadati</taxon>
        <taxon>Pseudomonadota</taxon>
        <taxon>Gammaproteobacteria</taxon>
        <taxon>Enterobacterales</taxon>
        <taxon>Erwiniaceae</taxon>
        <taxon>Pantoea</taxon>
    </lineage>
</organism>
<dbReference type="InterPro" id="IPR024651">
    <property type="entry name" value="FAD-SLDH_ssu"/>
</dbReference>
<comment type="caution">
    <text evidence="1">The sequence shown here is derived from an EMBL/GenBank/DDBJ whole genome shotgun (WGS) entry which is preliminary data.</text>
</comment>
<evidence type="ECO:0000313" key="2">
    <source>
        <dbReference type="Proteomes" id="UP001515683"/>
    </source>
</evidence>
<dbReference type="RefSeq" id="WP_167017469.1">
    <property type="nucleotide sequence ID" value="NZ_VWXF01000010.1"/>
</dbReference>
<reference evidence="1 2" key="1">
    <citation type="journal article" date="2019" name="bioRxiv">
        <title>Bacteria contribute to plant secondary compound degradation in a generalist herbivore system.</title>
        <authorList>
            <person name="Francoeur C.B."/>
            <person name="Khadempour L."/>
            <person name="Moreira-Soto R.D."/>
            <person name="Gotting K."/>
            <person name="Book A.J."/>
            <person name="Pinto-Tomas A.A."/>
            <person name="Keefover-Ring K."/>
            <person name="Currie C.R."/>
        </authorList>
    </citation>
    <scope>NUCLEOTIDE SEQUENCE [LARGE SCALE GENOMIC DNA]</scope>
    <source>
        <strain evidence="1">Acro-835</strain>
    </source>
</reference>
<evidence type="ECO:0000313" key="1">
    <source>
        <dbReference type="EMBL" id="NIF23870.1"/>
    </source>
</evidence>
<dbReference type="Pfam" id="PF12318">
    <property type="entry name" value="FAD-SLDH"/>
    <property type="match status" value="1"/>
</dbReference>
<proteinExistence type="predicted"/>
<keyword evidence="2" id="KW-1185">Reference proteome</keyword>
<name>A0ABX0RET7_9GAMM</name>